<feature type="transmembrane region" description="Helical" evidence="8">
    <location>
        <begin position="301"/>
        <end position="322"/>
    </location>
</feature>
<name>A0A5B8L689_9HYPH</name>
<dbReference type="SUPFAM" id="SSF82689">
    <property type="entry name" value="Mechanosensitive channel protein MscS (YggB), C-terminal domain"/>
    <property type="match status" value="1"/>
</dbReference>
<keyword evidence="6 8" id="KW-0472">Membrane</keyword>
<dbReference type="InterPro" id="IPR011014">
    <property type="entry name" value="MscS_channel_TM-2"/>
</dbReference>
<feature type="transmembrane region" description="Helical" evidence="8">
    <location>
        <begin position="175"/>
        <end position="196"/>
    </location>
</feature>
<feature type="transmembrane region" description="Helical" evidence="8">
    <location>
        <begin position="216"/>
        <end position="238"/>
    </location>
</feature>
<keyword evidence="4 8" id="KW-0812">Transmembrane</keyword>
<keyword evidence="3" id="KW-1003">Cell membrane</keyword>
<dbReference type="Gene3D" id="3.30.70.100">
    <property type="match status" value="1"/>
</dbReference>
<reference evidence="11" key="1">
    <citation type="submission" date="2020-04" db="EMBL/GenBank/DDBJ databases">
        <title>Nitratireductor sp. nov. isolated from mangrove soil.</title>
        <authorList>
            <person name="Ye Y."/>
        </authorList>
    </citation>
    <scope>NUCLEOTIDE SEQUENCE</scope>
    <source>
        <strain evidence="11">SY7</strain>
    </source>
</reference>
<evidence type="ECO:0000256" key="2">
    <source>
        <dbReference type="ARBA" id="ARBA00008017"/>
    </source>
</evidence>
<dbReference type="GO" id="GO:0005886">
    <property type="term" value="C:plasma membrane"/>
    <property type="evidence" value="ECO:0007669"/>
    <property type="project" value="UniProtKB-SubCell"/>
</dbReference>
<feature type="region of interest" description="Disordered" evidence="7">
    <location>
        <begin position="711"/>
        <end position="744"/>
    </location>
</feature>
<evidence type="ECO:0000256" key="8">
    <source>
        <dbReference type="SAM" id="Phobius"/>
    </source>
</evidence>
<dbReference type="SUPFAM" id="SSF82861">
    <property type="entry name" value="Mechanosensitive channel protein MscS (YggB), transmembrane region"/>
    <property type="match status" value="1"/>
</dbReference>
<dbReference type="GO" id="GO:0008381">
    <property type="term" value="F:mechanosensitive monoatomic ion channel activity"/>
    <property type="evidence" value="ECO:0007669"/>
    <property type="project" value="InterPro"/>
</dbReference>
<evidence type="ECO:0000259" key="10">
    <source>
        <dbReference type="Pfam" id="PF21082"/>
    </source>
</evidence>
<dbReference type="Gene3D" id="1.10.287.1260">
    <property type="match status" value="1"/>
</dbReference>
<dbReference type="Gene3D" id="2.30.30.60">
    <property type="match status" value="1"/>
</dbReference>
<dbReference type="Proteomes" id="UP000321389">
    <property type="component" value="Chromosome"/>
</dbReference>
<dbReference type="InterPro" id="IPR006685">
    <property type="entry name" value="MscS_channel_2nd"/>
</dbReference>
<feature type="transmembrane region" description="Helical" evidence="8">
    <location>
        <begin position="96"/>
        <end position="120"/>
    </location>
</feature>
<dbReference type="KEGG" id="niy:FQ775_21185"/>
<feature type="domain" description="Mechanosensitive ion channel MscS" evidence="9">
    <location>
        <begin position="534"/>
        <end position="599"/>
    </location>
</feature>
<dbReference type="EMBL" id="CP042301">
    <property type="protein sequence ID" value="QDZ03454.1"/>
    <property type="molecule type" value="Genomic_DNA"/>
</dbReference>
<sequence>MPMTMALSGKSLLEARANLRRMIANGQVFLENLPQSLKAASPNGAATWFFLAAATAIGGLVAGHYVFRLITRWGRDHFRALYDENEQRRSGKLAYLLARAGWMLLSAGVMFVTAILVAVIFDSGHEPSRATIFVIVSTYVVYRILRGVVFWNFFAPTSSAHRLVNLSDAQAQSLFRHWAAALAVGAIIIGLCRWVQILGANGAEAGTAMAQINDDAHRLAFIVGLFVCAALLALLAIIHRRELKAIILGPGEVKEKPGWLRTIAFTALPLILLYLALAWFVSSVRLTLGLPGGYIPVLAPIIVFVVAIFAYAVAAYLIEVIYERRAAAHERRELARLEAERRAWERTQASREMMSELSEETQEVLEEGAEMTMMHSVSAPDSQIRPYFPAFKRFFENCVAATILVVSAGELSRLWGVDIGRDGGHPLASALDILLVAIIAASAYRAVNGYIDHRIVEEGGTLDDEPFNPGEGDSEGGKGQSRLATLLPIARNVFVSFILAAAAMVGLASLGVDIGPLFAGAGVVGIAIGFGAQTLIRDIFSGAFFLIDDAFRKGEYIEIDNVKGVVEKISMRSFQLRHHLGAVHTVPFGEIHQLTNYSRDWVMMKLPLRLTYDTDVEKVRKLVKKLGQQLLDDEVVGSLFLQPLKSQGVYSMEDSAMIVRVKFMTRPGDQFVTRKVVYAAIRDLFHKEGIRFAHREVTVRLADGTKASELTEEQKEAIAGSVRSAIEEPGKDGRDSGKSAAAAL</sequence>
<feature type="transmembrane region" description="Helical" evidence="8">
    <location>
        <begin position="517"/>
        <end position="536"/>
    </location>
</feature>
<dbReference type="AlphaFoldDB" id="A0A5B8L689"/>
<dbReference type="InterPro" id="IPR023408">
    <property type="entry name" value="MscS_beta-dom_sf"/>
</dbReference>
<evidence type="ECO:0000256" key="5">
    <source>
        <dbReference type="ARBA" id="ARBA00022989"/>
    </source>
</evidence>
<evidence type="ECO:0000256" key="3">
    <source>
        <dbReference type="ARBA" id="ARBA00022475"/>
    </source>
</evidence>
<proteinExistence type="inferred from homology"/>
<evidence type="ECO:0000313" key="12">
    <source>
        <dbReference type="Proteomes" id="UP000321389"/>
    </source>
</evidence>
<accession>A0A5B8L689</accession>
<dbReference type="PANTHER" id="PTHR30460:SF0">
    <property type="entry name" value="MODERATE CONDUCTANCE MECHANOSENSITIVE CHANNEL YBIO"/>
    <property type="match status" value="1"/>
</dbReference>
<keyword evidence="12" id="KW-1185">Reference proteome</keyword>
<dbReference type="Pfam" id="PF21082">
    <property type="entry name" value="MS_channel_3rd"/>
    <property type="match status" value="1"/>
</dbReference>
<keyword evidence="5 8" id="KW-1133">Transmembrane helix</keyword>
<dbReference type="InterPro" id="IPR010920">
    <property type="entry name" value="LSM_dom_sf"/>
</dbReference>
<dbReference type="InterPro" id="IPR049278">
    <property type="entry name" value="MS_channel_C"/>
</dbReference>
<evidence type="ECO:0000256" key="6">
    <source>
        <dbReference type="ARBA" id="ARBA00023136"/>
    </source>
</evidence>
<dbReference type="InterPro" id="IPR045276">
    <property type="entry name" value="YbiO_bact"/>
</dbReference>
<dbReference type="OrthoDB" id="9814206at2"/>
<dbReference type="SUPFAM" id="SSF50182">
    <property type="entry name" value="Sm-like ribonucleoproteins"/>
    <property type="match status" value="1"/>
</dbReference>
<evidence type="ECO:0000313" key="11">
    <source>
        <dbReference type="EMBL" id="QDZ03454.1"/>
    </source>
</evidence>
<dbReference type="Pfam" id="PF00924">
    <property type="entry name" value="MS_channel_2nd"/>
    <property type="match status" value="1"/>
</dbReference>
<evidence type="ECO:0000259" key="9">
    <source>
        <dbReference type="Pfam" id="PF00924"/>
    </source>
</evidence>
<comment type="subcellular location">
    <subcellularLocation>
        <location evidence="1">Cell membrane</location>
        <topology evidence="1">Multi-pass membrane protein</topology>
    </subcellularLocation>
</comment>
<feature type="compositionally biased region" description="Basic and acidic residues" evidence="7">
    <location>
        <begin position="725"/>
        <end position="737"/>
    </location>
</feature>
<evidence type="ECO:0000256" key="7">
    <source>
        <dbReference type="SAM" id="MobiDB-lite"/>
    </source>
</evidence>
<protein>
    <submittedName>
        <fullName evidence="11">Mechanosensitive ion channel family protein</fullName>
    </submittedName>
</protein>
<feature type="domain" description="Mechanosensitive ion channel MscS C-terminal" evidence="10">
    <location>
        <begin position="610"/>
        <end position="692"/>
    </location>
</feature>
<feature type="transmembrane region" description="Helical" evidence="8">
    <location>
        <begin position="259"/>
        <end position="281"/>
    </location>
</feature>
<evidence type="ECO:0000256" key="4">
    <source>
        <dbReference type="ARBA" id="ARBA00022692"/>
    </source>
</evidence>
<feature type="transmembrane region" description="Helical" evidence="8">
    <location>
        <begin position="45"/>
        <end position="67"/>
    </location>
</feature>
<gene>
    <name evidence="11" type="ORF">FQ775_21185</name>
</gene>
<dbReference type="InterPro" id="IPR011066">
    <property type="entry name" value="MscS_channel_C_sf"/>
</dbReference>
<feature type="transmembrane region" description="Helical" evidence="8">
    <location>
        <begin position="132"/>
        <end position="154"/>
    </location>
</feature>
<organism evidence="11 12">
    <name type="scientific">Nitratireductor mangrovi</name>
    <dbReference type="NCBI Taxonomy" id="2599600"/>
    <lineage>
        <taxon>Bacteria</taxon>
        <taxon>Pseudomonadati</taxon>
        <taxon>Pseudomonadota</taxon>
        <taxon>Alphaproteobacteria</taxon>
        <taxon>Hyphomicrobiales</taxon>
        <taxon>Phyllobacteriaceae</taxon>
        <taxon>Nitratireductor</taxon>
    </lineage>
</organism>
<dbReference type="PANTHER" id="PTHR30460">
    <property type="entry name" value="MODERATE CONDUCTANCE MECHANOSENSITIVE CHANNEL YBIO"/>
    <property type="match status" value="1"/>
</dbReference>
<evidence type="ECO:0000256" key="1">
    <source>
        <dbReference type="ARBA" id="ARBA00004651"/>
    </source>
</evidence>
<comment type="similarity">
    <text evidence="2">Belongs to the MscS (TC 1.A.23) family.</text>
</comment>
<feature type="transmembrane region" description="Helical" evidence="8">
    <location>
        <begin position="489"/>
        <end position="511"/>
    </location>
</feature>